<dbReference type="Proteomes" id="UP000663848">
    <property type="component" value="Unassembled WGS sequence"/>
</dbReference>
<feature type="domain" description="DH" evidence="2">
    <location>
        <begin position="360"/>
        <end position="554"/>
    </location>
</feature>
<feature type="region of interest" description="Disordered" evidence="1">
    <location>
        <begin position="828"/>
        <end position="856"/>
    </location>
</feature>
<dbReference type="GO" id="GO:0005085">
    <property type="term" value="F:guanyl-nucleotide exchange factor activity"/>
    <property type="evidence" value="ECO:0007669"/>
    <property type="project" value="InterPro"/>
</dbReference>
<accession>A0A821P174</accession>
<feature type="compositionally biased region" description="Acidic residues" evidence="1">
    <location>
        <begin position="190"/>
        <end position="202"/>
    </location>
</feature>
<dbReference type="SMART" id="SM00233">
    <property type="entry name" value="PH"/>
    <property type="match status" value="1"/>
</dbReference>
<dbReference type="CDD" id="cd00160">
    <property type="entry name" value="RhoGEF"/>
    <property type="match status" value="1"/>
</dbReference>
<dbReference type="Gene3D" id="1.20.900.10">
    <property type="entry name" value="Dbl homology (DH) domain"/>
    <property type="match status" value="1"/>
</dbReference>
<feature type="compositionally biased region" description="Low complexity" evidence="1">
    <location>
        <begin position="843"/>
        <end position="852"/>
    </location>
</feature>
<dbReference type="GO" id="GO:0043542">
    <property type="term" value="P:endothelial cell migration"/>
    <property type="evidence" value="ECO:0007669"/>
    <property type="project" value="TreeGrafter"/>
</dbReference>
<sequence length="1190" mass="135741">MLIEYSRYDNTYIYFNNINGQNFKEKLKYSTISEDTTLREMLIKLFEKYHLSLDTYNICLRSAPTLPLSMDQPVKHLLLDDLVVTDTSQVRRLSFCRQLSDVLKFKRRSLGSNSKYPMLPSSKTTSRLPVSSSTFSWNCTLVEDDSSAKEAFKILSTNLITRRISIDIHCLAKEKVISYDDLVFVASNEDEQTMDDKPEENETTNRLSTKTSIGKERTEKRNSIGSAILSLVSYPNYLGPLTNRNSKSLSKRLSSHCMMLESDETHDSKSINQSSRTNKTNRSSIFTSSIFTRDVNDSTERPESNLSFIRRKCDEWLIHGLPKLAQLQFSINECNLIIDKEWQPFLNEQSRALLSETIKLQQEAIYEMLSTEVSYIRQILTMTDIFMTSINILKSSQRDGIFNDIDMDKLFSNIKDVLDGNLLFWKEILLPMRVKLQQTGLPMDPSDLKDGFMKFDIYFKPYLHYVLDQKASAEYFKQKFSRDDLFQHLITWIEANFTNRLSFSDLTIKPLQRLTRYKLLLEAIQKKTQETRQRNDLLEMIQKVATFVNRVNSKLHNQEQEERVRQINDHIGPYENVIAPPELTSILQEYNRDSMSNRLNLLEDMPLHVRGYRRQIIQQGPMKMKDAKNSQDVYCYLFSDMFLITKCGKRSGSTATSLSSMTNDAQSNRGTSNLSNKILKLPIRIDRINVREYDRRGGSSNSNTEPSIASFVAIVFSEYNLIESAYLFQTNLSKQWIDNIRRTKTNFNLLMEESKIKYQTIHHPVSPPCCTVSTNTIHQSLPSLSLPLMELSPLTVNETSSLKDDARRLSKVESNVFKIVEQTRRNSRTDRKNFGRYFTADGSSTHGSNSSSPPIKQLLSSSTTIIKRMSWNNDQAMEKNDSSLITNSFRSVHSSSGVSSTGSFLFSTDEDSSITTTTTSSSIPSMVPSIKNDEFDEKSLASTVIETDDQLVRTLSIPQSDLISEDLIKSNLEDKNNQQLISQISPSSTSTLISNSQTMIESTSSINNEMPSPESSLRRIPYPSVRKRNQILYRSTPHQQECLQNRISIDNDIHSIKSNDDNTTTIRTNHSSIDNSSLVSSGNESDYDNNQCTAIKLPVNDISHSNELTRTNETTQQDNNEQSDTIKITSKDTLHRANKTISINPTAAATLDDSAPTNFPSLLKDPIGTRRLLDIRSHLLLNTTLDATEV</sequence>
<evidence type="ECO:0000259" key="2">
    <source>
        <dbReference type="PROSITE" id="PS50010"/>
    </source>
</evidence>
<reference evidence="3" key="1">
    <citation type="submission" date="2021-02" db="EMBL/GenBank/DDBJ databases">
        <authorList>
            <person name="Nowell W R."/>
        </authorList>
    </citation>
    <scope>NUCLEOTIDE SEQUENCE</scope>
</reference>
<protein>
    <recommendedName>
        <fullName evidence="2">DH domain-containing protein</fullName>
    </recommendedName>
</protein>
<dbReference type="InterPro" id="IPR040181">
    <property type="entry name" value="PKHG5/7"/>
</dbReference>
<evidence type="ECO:0000256" key="1">
    <source>
        <dbReference type="SAM" id="MobiDB-lite"/>
    </source>
</evidence>
<feature type="region of interest" description="Disordered" evidence="1">
    <location>
        <begin position="190"/>
        <end position="219"/>
    </location>
</feature>
<dbReference type="Pfam" id="PF00621">
    <property type="entry name" value="RhoGEF"/>
    <property type="match status" value="1"/>
</dbReference>
<dbReference type="InterPro" id="IPR001849">
    <property type="entry name" value="PH_domain"/>
</dbReference>
<feature type="region of interest" description="Disordered" evidence="1">
    <location>
        <begin position="1063"/>
        <end position="1086"/>
    </location>
</feature>
<dbReference type="PROSITE" id="PS50010">
    <property type="entry name" value="DH_2"/>
    <property type="match status" value="1"/>
</dbReference>
<gene>
    <name evidence="3" type="ORF">QYT958_LOCUS23582</name>
</gene>
<dbReference type="Gene3D" id="2.30.29.30">
    <property type="entry name" value="Pleckstrin-homology domain (PH domain)/Phosphotyrosine-binding domain (PTB)"/>
    <property type="match status" value="1"/>
</dbReference>
<dbReference type="InterPro" id="IPR035899">
    <property type="entry name" value="DBL_dom_sf"/>
</dbReference>
<name>A0A821P174_9BILA</name>
<dbReference type="AlphaFoldDB" id="A0A821P174"/>
<proteinExistence type="predicted"/>
<dbReference type="GO" id="GO:0007266">
    <property type="term" value="P:Rho protein signal transduction"/>
    <property type="evidence" value="ECO:0007669"/>
    <property type="project" value="TreeGrafter"/>
</dbReference>
<dbReference type="InterPro" id="IPR011993">
    <property type="entry name" value="PH-like_dom_sf"/>
</dbReference>
<evidence type="ECO:0000313" key="3">
    <source>
        <dbReference type="EMBL" id="CAF4796133.1"/>
    </source>
</evidence>
<dbReference type="GO" id="GO:0005886">
    <property type="term" value="C:plasma membrane"/>
    <property type="evidence" value="ECO:0007669"/>
    <property type="project" value="TreeGrafter"/>
</dbReference>
<dbReference type="SUPFAM" id="SSF48065">
    <property type="entry name" value="DBL homology domain (DH-domain)"/>
    <property type="match status" value="1"/>
</dbReference>
<comment type="caution">
    <text evidence="3">The sequence shown here is derived from an EMBL/GenBank/DDBJ whole genome shotgun (WGS) entry which is preliminary data.</text>
</comment>
<dbReference type="InterPro" id="IPR000219">
    <property type="entry name" value="DH_dom"/>
</dbReference>
<feature type="compositionally biased region" description="Low complexity" evidence="1">
    <location>
        <begin position="988"/>
        <end position="998"/>
    </location>
</feature>
<dbReference type="GO" id="GO:0030424">
    <property type="term" value="C:axon"/>
    <property type="evidence" value="ECO:0007669"/>
    <property type="project" value="TreeGrafter"/>
</dbReference>
<dbReference type="SMART" id="SM00325">
    <property type="entry name" value="RhoGEF"/>
    <property type="match status" value="1"/>
</dbReference>
<evidence type="ECO:0000313" key="4">
    <source>
        <dbReference type="Proteomes" id="UP000663848"/>
    </source>
</evidence>
<dbReference type="GO" id="GO:0030139">
    <property type="term" value="C:endocytic vesicle"/>
    <property type="evidence" value="ECO:0007669"/>
    <property type="project" value="TreeGrafter"/>
</dbReference>
<dbReference type="PANTHER" id="PTHR13217">
    <property type="entry name" value="PLECKSTRIN HOMOLOGY DOMAIN-CONTAINING FAMILY G MEMBER 7"/>
    <property type="match status" value="1"/>
</dbReference>
<dbReference type="PANTHER" id="PTHR13217:SF11">
    <property type="entry name" value="PLECKSTRIN HOMOLOGY DOMAIN-CONTAINING FAMILY G MEMBER 5"/>
    <property type="match status" value="1"/>
</dbReference>
<dbReference type="SUPFAM" id="SSF50729">
    <property type="entry name" value="PH domain-like"/>
    <property type="match status" value="1"/>
</dbReference>
<feature type="region of interest" description="Disordered" evidence="1">
    <location>
        <begin position="988"/>
        <end position="1019"/>
    </location>
</feature>
<feature type="compositionally biased region" description="Polar residues" evidence="1">
    <location>
        <begin position="999"/>
        <end position="1015"/>
    </location>
</feature>
<organism evidence="3 4">
    <name type="scientific">Rotaria socialis</name>
    <dbReference type="NCBI Taxonomy" id="392032"/>
    <lineage>
        <taxon>Eukaryota</taxon>
        <taxon>Metazoa</taxon>
        <taxon>Spiralia</taxon>
        <taxon>Gnathifera</taxon>
        <taxon>Rotifera</taxon>
        <taxon>Eurotatoria</taxon>
        <taxon>Bdelloidea</taxon>
        <taxon>Philodinida</taxon>
        <taxon>Philodinidae</taxon>
        <taxon>Rotaria</taxon>
    </lineage>
</organism>
<feature type="compositionally biased region" description="Low complexity" evidence="1">
    <location>
        <begin position="909"/>
        <end position="923"/>
    </location>
</feature>
<dbReference type="EMBL" id="CAJOBR010004804">
    <property type="protein sequence ID" value="CAF4796133.1"/>
    <property type="molecule type" value="Genomic_DNA"/>
</dbReference>
<feature type="region of interest" description="Disordered" evidence="1">
    <location>
        <begin position="909"/>
        <end position="929"/>
    </location>
</feature>